<dbReference type="GO" id="GO:0016042">
    <property type="term" value="P:lipid catabolic process"/>
    <property type="evidence" value="ECO:0007669"/>
    <property type="project" value="InterPro"/>
</dbReference>
<dbReference type="InterPro" id="IPR029058">
    <property type="entry name" value="AB_hydrolase_fold"/>
</dbReference>
<organism evidence="2 3">
    <name type="scientific">Caldimonas brevitalea</name>
    <dbReference type="NCBI Taxonomy" id="413882"/>
    <lineage>
        <taxon>Bacteria</taxon>
        <taxon>Pseudomonadati</taxon>
        <taxon>Pseudomonadota</taxon>
        <taxon>Betaproteobacteria</taxon>
        <taxon>Burkholderiales</taxon>
        <taxon>Sphaerotilaceae</taxon>
        <taxon>Caldimonas</taxon>
    </lineage>
</organism>
<dbReference type="EMBL" id="CP011371">
    <property type="protein sequence ID" value="AKJ30240.1"/>
    <property type="molecule type" value="Genomic_DNA"/>
</dbReference>
<accession>A0A0G3BUM9</accession>
<sequence>MKKNFRAMLSGVACGALLACGSVAAQTEPIVFVHGYSGSSSNWNTMVGRFKASGYPAELLYTFDYNSFVNANSTSGSELRSFVESVRARHGNATVSIVAHSNGGLVTRWYRTQLGGQAAMRRFVSLGSPHKGTNSAYACYSPACYDMRPGSSFLNTLAGRGCDRSLWSNTDEIIQPVTSAQCGSSTRTPDVSHNGLLSDERVYQQVREQLQ</sequence>
<evidence type="ECO:0000313" key="2">
    <source>
        <dbReference type="EMBL" id="AKJ30240.1"/>
    </source>
</evidence>
<evidence type="ECO:0000256" key="1">
    <source>
        <dbReference type="SAM" id="SignalP"/>
    </source>
</evidence>
<feature type="signal peptide" evidence="1">
    <location>
        <begin position="1"/>
        <end position="24"/>
    </location>
</feature>
<dbReference type="Pfam" id="PF01674">
    <property type="entry name" value="Lipase_2"/>
    <property type="match status" value="1"/>
</dbReference>
<dbReference type="GO" id="GO:0016298">
    <property type="term" value="F:lipase activity"/>
    <property type="evidence" value="ECO:0007669"/>
    <property type="project" value="TreeGrafter"/>
</dbReference>
<dbReference type="PANTHER" id="PTHR32015:SF1">
    <property type="entry name" value="LIPASE"/>
    <property type="match status" value="1"/>
</dbReference>
<dbReference type="PROSITE" id="PS51257">
    <property type="entry name" value="PROKAR_LIPOPROTEIN"/>
    <property type="match status" value="1"/>
</dbReference>
<dbReference type="PANTHER" id="PTHR32015">
    <property type="entry name" value="FASTING INDUCED LIPASE"/>
    <property type="match status" value="1"/>
</dbReference>
<dbReference type="Gene3D" id="3.40.50.1820">
    <property type="entry name" value="alpha/beta hydrolase"/>
    <property type="match status" value="1"/>
</dbReference>
<dbReference type="OrthoDB" id="275181at2"/>
<dbReference type="KEGG" id="pbh:AAW51_3549"/>
<feature type="chain" id="PRO_5005183681" evidence="1">
    <location>
        <begin position="25"/>
        <end position="211"/>
    </location>
</feature>
<dbReference type="STRING" id="413882.AAW51_3549"/>
<proteinExistence type="predicted"/>
<dbReference type="SUPFAM" id="SSF53474">
    <property type="entry name" value="alpha/beta-Hydrolases"/>
    <property type="match status" value="1"/>
</dbReference>
<dbReference type="Proteomes" id="UP000035352">
    <property type="component" value="Chromosome"/>
</dbReference>
<name>A0A0G3BUM9_9BURK</name>
<reference evidence="2 3" key="1">
    <citation type="submission" date="2015-05" db="EMBL/GenBank/DDBJ databases">
        <authorList>
            <person name="Tang B."/>
            <person name="Yu Y."/>
        </authorList>
    </citation>
    <scope>NUCLEOTIDE SEQUENCE [LARGE SCALE GENOMIC DNA]</scope>
    <source>
        <strain evidence="2 3">DSM 7029</strain>
    </source>
</reference>
<keyword evidence="3" id="KW-1185">Reference proteome</keyword>
<dbReference type="RefSeq" id="WP_053013690.1">
    <property type="nucleotide sequence ID" value="NZ_CP011371.1"/>
</dbReference>
<gene>
    <name evidence="2" type="ORF">AAW51_3549</name>
</gene>
<dbReference type="InterPro" id="IPR002918">
    <property type="entry name" value="Lipase_EstA/Esterase_EstB"/>
</dbReference>
<protein>
    <submittedName>
        <fullName evidence="2">Lipase</fullName>
    </submittedName>
</protein>
<evidence type="ECO:0000313" key="3">
    <source>
        <dbReference type="Proteomes" id="UP000035352"/>
    </source>
</evidence>
<dbReference type="AlphaFoldDB" id="A0A0G3BUM9"/>
<keyword evidence="1" id="KW-0732">Signal</keyword>